<proteinExistence type="predicted"/>
<name>G0L511_ZOBGA</name>
<evidence type="ECO:0000313" key="1">
    <source>
        <dbReference type="EMBL" id="CAZ95886.1"/>
    </source>
</evidence>
<sequence length="63" mass="7545">MIVGFKTHHRFLGNRLLQKFGSKIKSVSNYFITSTHTYLFLLDAILSLHDFFDEIHFFRQTEH</sequence>
<dbReference type="HOGENOM" id="CLU_2885027_0_0_10"/>
<dbReference type="KEGG" id="zga:ZOBELLIA_1833"/>
<dbReference type="Proteomes" id="UP000008898">
    <property type="component" value="Chromosome"/>
</dbReference>
<reference evidence="2" key="1">
    <citation type="submission" date="2009-07" db="EMBL/GenBank/DDBJ databases">
        <title>Complete genome sequence of Zobellia galactanivorans Dsij.</title>
        <authorList>
            <consortium name="Genoscope - CEA"/>
        </authorList>
    </citation>
    <scope>NUCLEOTIDE SEQUENCE [LARGE SCALE GENOMIC DNA]</scope>
    <source>
        <strain evidence="2">DSM 12802 / CCUG 47099 / CIP 106680 / NCIMB 13871 / Dsij</strain>
    </source>
</reference>
<dbReference type="EMBL" id="FP476056">
    <property type="protein sequence ID" value="CAZ95886.1"/>
    <property type="molecule type" value="Genomic_DNA"/>
</dbReference>
<protein>
    <submittedName>
        <fullName evidence="1">Uncharacterized protein</fullName>
    </submittedName>
</protein>
<accession>G0L511</accession>
<reference evidence="1 2" key="2">
    <citation type="journal article" date="2012" name="Environ. Microbiol.">
        <title>Characterization of the first alginolytic operons in a marine bacterium: from their emergence in marine Flavobacteriia to their independent transfers to marine Proteobacteria and human gut Bacteroides.</title>
        <authorList>
            <person name="Thomas F."/>
            <person name="Barbeyron T."/>
            <person name="Tonon T."/>
            <person name="Genicot S."/>
            <person name="Czjzek M."/>
            <person name="Michel G."/>
        </authorList>
    </citation>
    <scope>NUCLEOTIDE SEQUENCE [LARGE SCALE GENOMIC DNA]</scope>
    <source>
        <strain evidence="2">DSM 12802 / CCUG 47099 / CIP 106680 / NCIMB 13871 / Dsij</strain>
    </source>
</reference>
<keyword evidence="2" id="KW-1185">Reference proteome</keyword>
<evidence type="ECO:0000313" key="2">
    <source>
        <dbReference type="Proteomes" id="UP000008898"/>
    </source>
</evidence>
<organism evidence="1 2">
    <name type="scientific">Zobellia galactanivorans (strain DSM 12802 / CCUG 47099 / CIP 106680 / NCIMB 13871 / Dsij)</name>
    <dbReference type="NCBI Taxonomy" id="63186"/>
    <lineage>
        <taxon>Bacteria</taxon>
        <taxon>Pseudomonadati</taxon>
        <taxon>Bacteroidota</taxon>
        <taxon>Flavobacteriia</taxon>
        <taxon>Flavobacteriales</taxon>
        <taxon>Flavobacteriaceae</taxon>
        <taxon>Zobellia</taxon>
    </lineage>
</organism>
<dbReference type="AlphaFoldDB" id="G0L511"/>
<gene>
    <name evidence="1" type="ordered locus">zobellia_1833</name>
</gene>